<dbReference type="Pfam" id="PF00180">
    <property type="entry name" value="Iso_dh"/>
    <property type="match status" value="1"/>
</dbReference>
<evidence type="ECO:0000256" key="1">
    <source>
        <dbReference type="ARBA" id="ARBA00001936"/>
    </source>
</evidence>
<feature type="domain" description="Isopropylmalate dehydrogenase-like" evidence="9">
    <location>
        <begin position="4"/>
        <end position="101"/>
    </location>
</feature>
<comment type="cofactor">
    <cofactor evidence="2">
        <name>Mg(2+)</name>
        <dbReference type="ChEBI" id="CHEBI:18420"/>
    </cofactor>
</comment>
<evidence type="ECO:0000256" key="2">
    <source>
        <dbReference type="ARBA" id="ARBA00001946"/>
    </source>
</evidence>
<name>A0AAD3TG72_NEPGR</name>
<dbReference type="GO" id="GO:0004450">
    <property type="term" value="F:isocitrate dehydrogenase (NADP+) activity"/>
    <property type="evidence" value="ECO:0007669"/>
    <property type="project" value="InterPro"/>
</dbReference>
<dbReference type="InterPro" id="IPR024084">
    <property type="entry name" value="IsoPropMal-DH-like_dom"/>
</dbReference>
<comment type="cofactor">
    <cofactor evidence="1">
        <name>Mn(2+)</name>
        <dbReference type="ChEBI" id="CHEBI:29035"/>
    </cofactor>
</comment>
<gene>
    <name evidence="10" type="ORF">Nepgr_031173</name>
</gene>
<dbReference type="GO" id="GO:0006102">
    <property type="term" value="P:isocitrate metabolic process"/>
    <property type="evidence" value="ECO:0007669"/>
    <property type="project" value="InterPro"/>
</dbReference>
<keyword evidence="11" id="KW-1185">Reference proteome</keyword>
<accession>A0AAD3TG72</accession>
<dbReference type="GO" id="GO:0046872">
    <property type="term" value="F:metal ion binding"/>
    <property type="evidence" value="ECO:0007669"/>
    <property type="project" value="UniProtKB-KW"/>
</dbReference>
<dbReference type="Proteomes" id="UP001279734">
    <property type="component" value="Unassembled WGS sequence"/>
</dbReference>
<sequence>MSRAFSKKWPLYLSTKNTILKKYDVRKWKQKFEEQTIWYEHALIDDMVVYTIKSDGGYVWTCTNYVGYVQSELLGQGFKALGLMTAVLSSSDGKTLEVEAARVTDIEAFLPLEESGITSVQNDGLVDVQKEWL</sequence>
<evidence type="ECO:0000256" key="5">
    <source>
        <dbReference type="ARBA" id="ARBA00022723"/>
    </source>
</evidence>
<dbReference type="PANTHER" id="PTHR11822:SF5">
    <property type="entry name" value="ISOCITRATE DEHYDROGENASE [NADP], CHLOROPLASTIC_MITOCHONDRIAL"/>
    <property type="match status" value="1"/>
</dbReference>
<evidence type="ECO:0000256" key="4">
    <source>
        <dbReference type="ARBA" id="ARBA00022532"/>
    </source>
</evidence>
<dbReference type="SUPFAM" id="SSF53659">
    <property type="entry name" value="Isocitrate/Isopropylmalate dehydrogenase-like"/>
    <property type="match status" value="1"/>
</dbReference>
<evidence type="ECO:0000256" key="6">
    <source>
        <dbReference type="ARBA" id="ARBA00022842"/>
    </source>
</evidence>
<keyword evidence="5" id="KW-0479">Metal-binding</keyword>
<dbReference type="InterPro" id="IPR004790">
    <property type="entry name" value="Isocitrate_DH_NADP"/>
</dbReference>
<reference evidence="10" key="1">
    <citation type="submission" date="2023-05" db="EMBL/GenBank/DDBJ databases">
        <title>Nepenthes gracilis genome sequencing.</title>
        <authorList>
            <person name="Fukushima K."/>
        </authorList>
    </citation>
    <scope>NUCLEOTIDE SEQUENCE</scope>
    <source>
        <strain evidence="10">SING2019-196</strain>
    </source>
</reference>
<dbReference type="EMBL" id="BSYO01000036">
    <property type="protein sequence ID" value="GMH29330.1"/>
    <property type="molecule type" value="Genomic_DNA"/>
</dbReference>
<dbReference type="Gene3D" id="3.40.718.10">
    <property type="entry name" value="Isopropylmalate Dehydrogenase"/>
    <property type="match status" value="1"/>
</dbReference>
<evidence type="ECO:0000313" key="11">
    <source>
        <dbReference type="Proteomes" id="UP001279734"/>
    </source>
</evidence>
<evidence type="ECO:0000256" key="8">
    <source>
        <dbReference type="ARBA" id="ARBA00023211"/>
    </source>
</evidence>
<keyword evidence="6" id="KW-0460">Magnesium</keyword>
<evidence type="ECO:0000256" key="7">
    <source>
        <dbReference type="ARBA" id="ARBA00023002"/>
    </source>
</evidence>
<dbReference type="PANTHER" id="PTHR11822">
    <property type="entry name" value="NADP-SPECIFIC ISOCITRATE DEHYDROGENASE"/>
    <property type="match status" value="1"/>
</dbReference>
<dbReference type="GO" id="GO:0005739">
    <property type="term" value="C:mitochondrion"/>
    <property type="evidence" value="ECO:0007669"/>
    <property type="project" value="TreeGrafter"/>
</dbReference>
<evidence type="ECO:0000313" key="10">
    <source>
        <dbReference type="EMBL" id="GMH29330.1"/>
    </source>
</evidence>
<evidence type="ECO:0000259" key="9">
    <source>
        <dbReference type="Pfam" id="PF00180"/>
    </source>
</evidence>
<comment type="caution">
    <text evidence="10">The sequence shown here is derived from an EMBL/GenBank/DDBJ whole genome shotgun (WGS) entry which is preliminary data.</text>
</comment>
<evidence type="ECO:0000256" key="3">
    <source>
        <dbReference type="ARBA" id="ARBA00007769"/>
    </source>
</evidence>
<proteinExistence type="inferred from homology"/>
<keyword evidence="7" id="KW-0560">Oxidoreductase</keyword>
<dbReference type="AlphaFoldDB" id="A0AAD3TG72"/>
<organism evidence="10 11">
    <name type="scientific">Nepenthes gracilis</name>
    <name type="common">Slender pitcher plant</name>
    <dbReference type="NCBI Taxonomy" id="150966"/>
    <lineage>
        <taxon>Eukaryota</taxon>
        <taxon>Viridiplantae</taxon>
        <taxon>Streptophyta</taxon>
        <taxon>Embryophyta</taxon>
        <taxon>Tracheophyta</taxon>
        <taxon>Spermatophyta</taxon>
        <taxon>Magnoliopsida</taxon>
        <taxon>eudicotyledons</taxon>
        <taxon>Gunneridae</taxon>
        <taxon>Pentapetalae</taxon>
        <taxon>Caryophyllales</taxon>
        <taxon>Nepenthaceae</taxon>
        <taxon>Nepenthes</taxon>
    </lineage>
</organism>
<protein>
    <recommendedName>
        <fullName evidence="9">Isopropylmalate dehydrogenase-like domain-containing protein</fullName>
    </recommendedName>
</protein>
<comment type="similarity">
    <text evidence="3">Belongs to the isocitrate and isopropylmalate dehydrogenases family.</text>
</comment>
<dbReference type="GO" id="GO:0006099">
    <property type="term" value="P:tricarboxylic acid cycle"/>
    <property type="evidence" value="ECO:0007669"/>
    <property type="project" value="UniProtKB-KW"/>
</dbReference>
<dbReference type="GO" id="GO:0006739">
    <property type="term" value="P:NADP+ metabolic process"/>
    <property type="evidence" value="ECO:0007669"/>
    <property type="project" value="TreeGrafter"/>
</dbReference>
<keyword evidence="4" id="KW-0816">Tricarboxylic acid cycle</keyword>
<keyword evidence="8" id="KW-0464">Manganese</keyword>